<sequence length="205" mass="22325">MLARQRGFTLLEVLVVVVITALVSGLMFQALAYVGRLQARFGEQLARGQQGAMRADWYRQLLQGVQADFSDAKRKFSGRADHLEGLSSTGLDIALGAMNWVELDLRARREGVGGEVILRVDGKEVQLLDWRSEGAAAFSYVDDAGQVYSSWPPESLVTAKAGAPVPQLPSAIFLNVPDQAGARVIVAVPRGSRESRPRDASEVRF</sequence>
<keyword evidence="1" id="KW-0472">Membrane</keyword>
<proteinExistence type="predicted"/>
<dbReference type="Proteomes" id="UP000249633">
    <property type="component" value="Unassembled WGS sequence"/>
</dbReference>
<evidence type="ECO:0000313" key="3">
    <source>
        <dbReference type="Proteomes" id="UP000249633"/>
    </source>
</evidence>
<evidence type="ECO:0008006" key="4">
    <source>
        <dbReference type="Google" id="ProtNLM"/>
    </source>
</evidence>
<dbReference type="PROSITE" id="PS00409">
    <property type="entry name" value="PROKAR_NTER_METHYL"/>
    <property type="match status" value="1"/>
</dbReference>
<gene>
    <name evidence="2" type="ORF">DI603_22275</name>
</gene>
<keyword evidence="1" id="KW-1133">Transmembrane helix</keyword>
<protein>
    <recommendedName>
        <fullName evidence="4">Prepilin-type N-terminal cleavage/methylation domain-containing protein</fullName>
    </recommendedName>
</protein>
<feature type="transmembrane region" description="Helical" evidence="1">
    <location>
        <begin position="13"/>
        <end position="34"/>
    </location>
</feature>
<dbReference type="InterPro" id="IPR012902">
    <property type="entry name" value="N_methyl_site"/>
</dbReference>
<dbReference type="Pfam" id="PF07963">
    <property type="entry name" value="N_methyl"/>
    <property type="match status" value="1"/>
</dbReference>
<dbReference type="NCBIfam" id="TIGR02532">
    <property type="entry name" value="IV_pilin_GFxxxE"/>
    <property type="match status" value="1"/>
</dbReference>
<accession>A0A2W5F481</accession>
<reference evidence="2 3" key="1">
    <citation type="submission" date="2017-08" db="EMBL/GenBank/DDBJ databases">
        <title>Infants hospitalized years apart are colonized by the same room-sourced microbial strains.</title>
        <authorList>
            <person name="Brooks B."/>
            <person name="Olm M.R."/>
            <person name="Firek B.A."/>
            <person name="Baker R."/>
            <person name="Thomas B.C."/>
            <person name="Morowitz M.J."/>
            <person name="Banfield J.F."/>
        </authorList>
    </citation>
    <scope>NUCLEOTIDE SEQUENCE [LARGE SCALE GENOMIC DNA]</scope>
    <source>
        <strain evidence="2">S2_012_000_R2_81</strain>
    </source>
</reference>
<organism evidence="2 3">
    <name type="scientific">Roseateles depolymerans</name>
    <dbReference type="NCBI Taxonomy" id="76731"/>
    <lineage>
        <taxon>Bacteria</taxon>
        <taxon>Pseudomonadati</taxon>
        <taxon>Pseudomonadota</taxon>
        <taxon>Betaproteobacteria</taxon>
        <taxon>Burkholderiales</taxon>
        <taxon>Sphaerotilaceae</taxon>
        <taxon>Roseateles</taxon>
    </lineage>
</organism>
<keyword evidence="1" id="KW-0812">Transmembrane</keyword>
<evidence type="ECO:0000256" key="1">
    <source>
        <dbReference type="SAM" id="Phobius"/>
    </source>
</evidence>
<comment type="caution">
    <text evidence="2">The sequence shown here is derived from an EMBL/GenBank/DDBJ whole genome shotgun (WGS) entry which is preliminary data.</text>
</comment>
<dbReference type="EMBL" id="QFOD01000032">
    <property type="protein sequence ID" value="PZP27296.1"/>
    <property type="molecule type" value="Genomic_DNA"/>
</dbReference>
<evidence type="ECO:0000313" key="2">
    <source>
        <dbReference type="EMBL" id="PZP27296.1"/>
    </source>
</evidence>
<dbReference type="AlphaFoldDB" id="A0A2W5F481"/>
<name>A0A2W5F481_9BURK</name>